<dbReference type="CDD" id="cd00099">
    <property type="entry name" value="IgV"/>
    <property type="match status" value="1"/>
</dbReference>
<dbReference type="PANTHER" id="PTHR15343:SF0">
    <property type="entry name" value="T-CELL ANTIGEN CD7"/>
    <property type="match status" value="1"/>
</dbReference>
<dbReference type="InterPro" id="IPR036179">
    <property type="entry name" value="Ig-like_dom_sf"/>
</dbReference>
<name>A0A8C6H0N9_MUSSI</name>
<feature type="domain" description="Ig-like" evidence="3">
    <location>
        <begin position="18"/>
        <end position="129"/>
    </location>
</feature>
<feature type="chain" id="PRO_5034005470" evidence="2">
    <location>
        <begin position="24"/>
        <end position="210"/>
    </location>
</feature>
<dbReference type="InterPro" id="IPR003599">
    <property type="entry name" value="Ig_sub"/>
</dbReference>
<evidence type="ECO:0000256" key="2">
    <source>
        <dbReference type="SAM" id="SignalP"/>
    </source>
</evidence>
<protein>
    <submittedName>
        <fullName evidence="4">CD7 antigen</fullName>
    </submittedName>
</protein>
<dbReference type="AlphaFoldDB" id="A0A8C6H0N9"/>
<dbReference type="InterPro" id="IPR013783">
    <property type="entry name" value="Ig-like_fold"/>
</dbReference>
<keyword evidence="1" id="KW-0472">Membrane</keyword>
<keyword evidence="2" id="KW-0732">Signal</keyword>
<dbReference type="GO" id="GO:0038023">
    <property type="term" value="F:signaling receptor activity"/>
    <property type="evidence" value="ECO:0007669"/>
    <property type="project" value="InterPro"/>
</dbReference>
<dbReference type="GO" id="GO:0016020">
    <property type="term" value="C:membrane"/>
    <property type="evidence" value="ECO:0007669"/>
    <property type="project" value="InterPro"/>
</dbReference>
<dbReference type="Proteomes" id="UP000694415">
    <property type="component" value="Unplaced"/>
</dbReference>
<organism evidence="4 5">
    <name type="scientific">Mus spicilegus</name>
    <name type="common">Mound-building mouse</name>
    <dbReference type="NCBI Taxonomy" id="10103"/>
    <lineage>
        <taxon>Eukaryota</taxon>
        <taxon>Metazoa</taxon>
        <taxon>Chordata</taxon>
        <taxon>Craniata</taxon>
        <taxon>Vertebrata</taxon>
        <taxon>Euteleostomi</taxon>
        <taxon>Mammalia</taxon>
        <taxon>Eutheria</taxon>
        <taxon>Euarchontoglires</taxon>
        <taxon>Glires</taxon>
        <taxon>Rodentia</taxon>
        <taxon>Myomorpha</taxon>
        <taxon>Muroidea</taxon>
        <taxon>Muridae</taxon>
        <taxon>Murinae</taxon>
        <taxon>Mus</taxon>
        <taxon>Mus</taxon>
    </lineage>
</organism>
<evidence type="ECO:0000313" key="5">
    <source>
        <dbReference type="Proteomes" id="UP000694415"/>
    </source>
</evidence>
<accession>A0A8C6H0N9</accession>
<proteinExistence type="predicted"/>
<dbReference type="Ensembl" id="ENSMSIT00000017388.1">
    <property type="protein sequence ID" value="ENSMSIP00000013690.1"/>
    <property type="gene ID" value="ENSMSIG00000011848.1"/>
</dbReference>
<dbReference type="PANTHER" id="PTHR15343">
    <property type="entry name" value="CD7"/>
    <property type="match status" value="1"/>
</dbReference>
<keyword evidence="5" id="KW-1185">Reference proteome</keyword>
<dbReference type="InterPro" id="IPR039090">
    <property type="entry name" value="CD7"/>
</dbReference>
<dbReference type="SUPFAM" id="SSF48726">
    <property type="entry name" value="Immunoglobulin"/>
    <property type="match status" value="1"/>
</dbReference>
<dbReference type="PROSITE" id="PS50835">
    <property type="entry name" value="IG_LIKE"/>
    <property type="match status" value="1"/>
</dbReference>
<dbReference type="InterPro" id="IPR007110">
    <property type="entry name" value="Ig-like_dom"/>
</dbReference>
<evidence type="ECO:0000256" key="1">
    <source>
        <dbReference type="SAM" id="Phobius"/>
    </source>
</evidence>
<keyword evidence="1" id="KW-1133">Transmembrane helix</keyword>
<evidence type="ECO:0000259" key="3">
    <source>
        <dbReference type="PROSITE" id="PS50835"/>
    </source>
</evidence>
<reference evidence="4" key="2">
    <citation type="submission" date="2025-09" db="UniProtKB">
        <authorList>
            <consortium name="Ensembl"/>
        </authorList>
    </citation>
    <scope>IDENTIFICATION</scope>
</reference>
<dbReference type="GeneTree" id="ENSGT00390000013965"/>
<dbReference type="SMART" id="SM00409">
    <property type="entry name" value="IG"/>
    <property type="match status" value="1"/>
</dbReference>
<feature type="signal peptide" evidence="2">
    <location>
        <begin position="1"/>
        <end position="23"/>
    </location>
</feature>
<sequence length="210" mass="23151">MTQQAVLALLLTLAGILPGPLDAQDVHQSPRVAIASEGDSINITCSTRGHLEGILMKKIWPQAYNVIYFEDWQEPTVDRTFSGRINFSGSQKNLTITISSLQLADTGDYTCEAVRKVSVRGSFTTVVVKEKPSQEAYRSQEPLQTSFSFPAAIAVGFFFTGLLLGVVCSMLRKIQIKKLCASGIKDSPCVVYEDMSYSNRKTPCIPNQYQ</sequence>
<dbReference type="GO" id="GO:0048873">
    <property type="term" value="P:homeostasis of number of cells within a tissue"/>
    <property type="evidence" value="ECO:0007669"/>
    <property type="project" value="Ensembl"/>
</dbReference>
<evidence type="ECO:0000313" key="4">
    <source>
        <dbReference type="Ensembl" id="ENSMSIP00000013690.1"/>
    </source>
</evidence>
<feature type="transmembrane region" description="Helical" evidence="1">
    <location>
        <begin position="147"/>
        <end position="168"/>
    </location>
</feature>
<dbReference type="Pfam" id="PF07686">
    <property type="entry name" value="V-set"/>
    <property type="match status" value="1"/>
</dbReference>
<keyword evidence="1" id="KW-0812">Transmembrane</keyword>
<reference evidence="4" key="1">
    <citation type="submission" date="2025-08" db="UniProtKB">
        <authorList>
            <consortium name="Ensembl"/>
        </authorList>
    </citation>
    <scope>IDENTIFICATION</scope>
</reference>
<dbReference type="Gene3D" id="2.60.40.10">
    <property type="entry name" value="Immunoglobulins"/>
    <property type="match status" value="1"/>
</dbReference>
<dbReference type="InterPro" id="IPR013106">
    <property type="entry name" value="Ig_V-set"/>
</dbReference>
<dbReference type="GO" id="GO:0002250">
    <property type="term" value="P:adaptive immune response"/>
    <property type="evidence" value="ECO:0007669"/>
    <property type="project" value="InterPro"/>
</dbReference>